<keyword evidence="7" id="KW-0723">Serine/threonine-protein kinase</keyword>
<organism evidence="7 8">
    <name type="scientific">Streptomyces agglomeratus</name>
    <dbReference type="NCBI Taxonomy" id="285458"/>
    <lineage>
        <taxon>Bacteria</taxon>
        <taxon>Bacillati</taxon>
        <taxon>Actinomycetota</taxon>
        <taxon>Actinomycetes</taxon>
        <taxon>Kitasatosporales</taxon>
        <taxon>Streptomycetaceae</taxon>
        <taxon>Streptomyces</taxon>
    </lineage>
</organism>
<dbReference type="PANTHER" id="PTHR43289">
    <property type="entry name" value="MITOGEN-ACTIVATED PROTEIN KINASE KINASE KINASE 20-RELATED"/>
    <property type="match status" value="1"/>
</dbReference>
<evidence type="ECO:0000313" key="8">
    <source>
        <dbReference type="Proteomes" id="UP000095759"/>
    </source>
</evidence>
<feature type="domain" description="Protein kinase" evidence="6">
    <location>
        <begin position="1"/>
        <end position="254"/>
    </location>
</feature>
<evidence type="ECO:0000259" key="6">
    <source>
        <dbReference type="PROSITE" id="PS50011"/>
    </source>
</evidence>
<reference evidence="7 8" key="1">
    <citation type="submission" date="2016-08" db="EMBL/GenBank/DDBJ databases">
        <title>Complete genome sequence of Streptomyces agglomeratus strain 6-3-2, a novel anti-MRSA actinomycete isolated from Wuli of Tebit, China.</title>
        <authorList>
            <person name="Chen X."/>
        </authorList>
    </citation>
    <scope>NUCLEOTIDE SEQUENCE [LARGE SCALE GENOMIC DNA]</scope>
    <source>
        <strain evidence="7 8">6-3-2</strain>
    </source>
</reference>
<evidence type="ECO:0000256" key="1">
    <source>
        <dbReference type="ARBA" id="ARBA00022679"/>
    </source>
</evidence>
<comment type="caution">
    <text evidence="7">The sequence shown here is derived from an EMBL/GenBank/DDBJ whole genome shotgun (WGS) entry which is preliminary data.</text>
</comment>
<sequence length="313" mass="31635">MERPRLGTARRIGPYLLITRLDSAGGPGTPPVPERRFIARSTDGDRTVLVSAPLEGADPQRFVAEAEAARHPLGPWAAPVTEHSGPSPAPWCARPYLPALPLPTALAVYGGPLPEHTVRALGAALAGTLALAHAAGTTHAGVSPAAVLLAGDGPRLTCFGAVRAAGPDGAPRSGLPGLDPGALAPEQATGGRPRPPGDVYALGAVLSYASTGHTVPDRDELPASLRPLITACLARDPAARPRAAQLLEQLAPSAAPAAAHGPRGTEIHAGAASLPADWLPGRLVAAVARQSAVVLAAELPSSAHAPAPAHRDN</sequence>
<keyword evidence="8" id="KW-1185">Reference proteome</keyword>
<gene>
    <name evidence="7" type="ORF">AS594_21395</name>
</gene>
<protein>
    <submittedName>
        <fullName evidence="7">Serine/threonine protein kinase</fullName>
    </submittedName>
</protein>
<keyword evidence="2" id="KW-0547">Nucleotide-binding</keyword>
<dbReference type="GO" id="GO:0005524">
    <property type="term" value="F:ATP binding"/>
    <property type="evidence" value="ECO:0007669"/>
    <property type="project" value="UniProtKB-KW"/>
</dbReference>
<dbReference type="SUPFAM" id="SSF56112">
    <property type="entry name" value="Protein kinase-like (PK-like)"/>
    <property type="match status" value="1"/>
</dbReference>
<keyword evidence="4" id="KW-0067">ATP-binding</keyword>
<proteinExistence type="predicted"/>
<name>A0A1E5PB05_9ACTN</name>
<dbReference type="EMBL" id="MEHJ01000001">
    <property type="protein sequence ID" value="OEJ26665.1"/>
    <property type="molecule type" value="Genomic_DNA"/>
</dbReference>
<feature type="region of interest" description="Disordered" evidence="5">
    <location>
        <begin position="170"/>
        <end position="195"/>
    </location>
</feature>
<keyword evidence="1" id="KW-0808">Transferase</keyword>
<dbReference type="PANTHER" id="PTHR43289:SF34">
    <property type="entry name" value="SERINE_THREONINE-PROTEIN KINASE YBDM-RELATED"/>
    <property type="match status" value="1"/>
</dbReference>
<evidence type="ECO:0000256" key="2">
    <source>
        <dbReference type="ARBA" id="ARBA00022741"/>
    </source>
</evidence>
<evidence type="ECO:0000256" key="4">
    <source>
        <dbReference type="ARBA" id="ARBA00022840"/>
    </source>
</evidence>
<dbReference type="AlphaFoldDB" id="A0A1E5PB05"/>
<dbReference type="InterPro" id="IPR011009">
    <property type="entry name" value="Kinase-like_dom_sf"/>
</dbReference>
<keyword evidence="3 7" id="KW-0418">Kinase</keyword>
<evidence type="ECO:0000313" key="7">
    <source>
        <dbReference type="EMBL" id="OEJ26665.1"/>
    </source>
</evidence>
<dbReference type="PROSITE" id="PS50011">
    <property type="entry name" value="PROTEIN_KINASE_DOM"/>
    <property type="match status" value="1"/>
</dbReference>
<dbReference type="Gene3D" id="1.10.510.10">
    <property type="entry name" value="Transferase(Phosphotransferase) domain 1"/>
    <property type="match status" value="1"/>
</dbReference>
<evidence type="ECO:0000256" key="3">
    <source>
        <dbReference type="ARBA" id="ARBA00022777"/>
    </source>
</evidence>
<evidence type="ECO:0000256" key="5">
    <source>
        <dbReference type="SAM" id="MobiDB-lite"/>
    </source>
</evidence>
<dbReference type="InterPro" id="IPR000719">
    <property type="entry name" value="Prot_kinase_dom"/>
</dbReference>
<dbReference type="GO" id="GO:0004674">
    <property type="term" value="F:protein serine/threonine kinase activity"/>
    <property type="evidence" value="ECO:0007669"/>
    <property type="project" value="UniProtKB-KW"/>
</dbReference>
<dbReference type="STRING" id="285458.BGM19_15565"/>
<dbReference type="RefSeq" id="WP_069935235.1">
    <property type="nucleotide sequence ID" value="NZ_MEHJ01000001.1"/>
</dbReference>
<dbReference type="Proteomes" id="UP000095759">
    <property type="component" value="Unassembled WGS sequence"/>
</dbReference>
<accession>A0A1E5PB05</accession>
<dbReference type="OrthoDB" id="4329527at2"/>